<dbReference type="EMBL" id="JAGSND010000001">
    <property type="protein sequence ID" value="MBR0596744.1"/>
    <property type="molecule type" value="Genomic_DNA"/>
</dbReference>
<feature type="domain" description="NodB homology" evidence="2">
    <location>
        <begin position="65"/>
        <end position="242"/>
    </location>
</feature>
<dbReference type="Gene3D" id="3.20.20.370">
    <property type="entry name" value="Glycoside hydrolase/deacetylase"/>
    <property type="match status" value="1"/>
</dbReference>
<keyword evidence="4" id="KW-1185">Reference proteome</keyword>
<dbReference type="GO" id="GO:0005975">
    <property type="term" value="P:carbohydrate metabolic process"/>
    <property type="evidence" value="ECO:0007669"/>
    <property type="project" value="InterPro"/>
</dbReference>
<sequence length="249" mass="27964">MKKKKIIIYGAIIFFLIFSFYQIFSIHSLIFDKEVYTVSDLILGVEGKGIDQENIIIRKGAEDSKKLTLSCNVDWGEEVLPDMLKILRDNNVKITFFVSGRWAENNPELLKAIAVDGHEIQNHGYGHKLCTQISVDKAKEEILKTEAVILNITGVKTTVFAPPSGDYDDTTVDLCKSLGYKMALWSADTIDWREGSTASVIKERILKKPLKGAIVLMHPKSETVKALPELIQEIKAQNIEIVPLYSLPL</sequence>
<reference evidence="3" key="2">
    <citation type="submission" date="2021-04" db="EMBL/GenBank/DDBJ databases">
        <authorList>
            <person name="Liu J."/>
        </authorList>
    </citation>
    <scope>NUCLEOTIDE SEQUENCE</scope>
    <source>
        <strain evidence="3">BAD-6</strain>
    </source>
</reference>
<dbReference type="Proteomes" id="UP000675664">
    <property type="component" value="Unassembled WGS sequence"/>
</dbReference>
<dbReference type="GO" id="GO:0016020">
    <property type="term" value="C:membrane"/>
    <property type="evidence" value="ECO:0007669"/>
    <property type="project" value="TreeGrafter"/>
</dbReference>
<evidence type="ECO:0000256" key="1">
    <source>
        <dbReference type="SAM" id="Phobius"/>
    </source>
</evidence>
<comment type="caution">
    <text evidence="3">The sequence shown here is derived from an EMBL/GenBank/DDBJ whole genome shotgun (WGS) entry which is preliminary data.</text>
</comment>
<dbReference type="RefSeq" id="WP_227016865.1">
    <property type="nucleotide sequence ID" value="NZ_JAGSND010000001.1"/>
</dbReference>
<proteinExistence type="predicted"/>
<keyword evidence="1" id="KW-0472">Membrane</keyword>
<evidence type="ECO:0000313" key="4">
    <source>
        <dbReference type="Proteomes" id="UP000675664"/>
    </source>
</evidence>
<dbReference type="Pfam" id="PF01522">
    <property type="entry name" value="Polysacc_deac_1"/>
    <property type="match status" value="1"/>
</dbReference>
<dbReference type="SUPFAM" id="SSF88713">
    <property type="entry name" value="Glycoside hydrolase/deacetylase"/>
    <property type="match status" value="1"/>
</dbReference>
<dbReference type="AlphaFoldDB" id="A0A8J7VX95"/>
<dbReference type="InterPro" id="IPR002509">
    <property type="entry name" value="NODB_dom"/>
</dbReference>
<keyword evidence="1" id="KW-0812">Transmembrane</keyword>
<dbReference type="InterPro" id="IPR050248">
    <property type="entry name" value="Polysacc_deacetylase_ArnD"/>
</dbReference>
<organism evidence="3 4">
    <name type="scientific">Sinanaerobacter chloroacetimidivorans</name>
    <dbReference type="NCBI Taxonomy" id="2818044"/>
    <lineage>
        <taxon>Bacteria</taxon>
        <taxon>Bacillati</taxon>
        <taxon>Bacillota</taxon>
        <taxon>Clostridia</taxon>
        <taxon>Peptostreptococcales</taxon>
        <taxon>Anaerovoracaceae</taxon>
        <taxon>Sinanaerobacter</taxon>
    </lineage>
</organism>
<keyword evidence="1" id="KW-1133">Transmembrane helix</keyword>
<dbReference type="PROSITE" id="PS51677">
    <property type="entry name" value="NODB"/>
    <property type="match status" value="1"/>
</dbReference>
<feature type="transmembrane region" description="Helical" evidence="1">
    <location>
        <begin position="7"/>
        <end position="24"/>
    </location>
</feature>
<evidence type="ECO:0000313" key="3">
    <source>
        <dbReference type="EMBL" id="MBR0596744.1"/>
    </source>
</evidence>
<dbReference type="PANTHER" id="PTHR10587:SF80">
    <property type="entry name" value="CHITOOLIGOSACCHARIDE DEACETYLASE"/>
    <property type="match status" value="1"/>
</dbReference>
<dbReference type="InterPro" id="IPR011330">
    <property type="entry name" value="Glyco_hydro/deAcase_b/a-brl"/>
</dbReference>
<dbReference type="GO" id="GO:0016810">
    <property type="term" value="F:hydrolase activity, acting on carbon-nitrogen (but not peptide) bonds"/>
    <property type="evidence" value="ECO:0007669"/>
    <property type="project" value="InterPro"/>
</dbReference>
<dbReference type="PANTHER" id="PTHR10587">
    <property type="entry name" value="GLYCOSYL TRANSFERASE-RELATED"/>
    <property type="match status" value="1"/>
</dbReference>
<reference evidence="3" key="1">
    <citation type="submission" date="2021-04" db="EMBL/GenBank/DDBJ databases">
        <title>Sinoanaerobacter chloroacetimidivorans sp. nov., an obligate anaerobic bacterium isolated from anaerobic sludge.</title>
        <authorList>
            <person name="Bao Y."/>
        </authorList>
    </citation>
    <scope>NUCLEOTIDE SEQUENCE</scope>
    <source>
        <strain evidence="3">BAD-6</strain>
    </source>
</reference>
<evidence type="ECO:0000259" key="2">
    <source>
        <dbReference type="PROSITE" id="PS51677"/>
    </source>
</evidence>
<accession>A0A8J7VX95</accession>
<gene>
    <name evidence="3" type="ORF">KCX82_02540</name>
</gene>
<protein>
    <submittedName>
        <fullName evidence="3">Polysaccharide deacetylase family protein</fullName>
    </submittedName>
</protein>
<name>A0A8J7VX95_9FIRM</name>